<organism evidence="3">
    <name type="scientific">Meloidogyne graminicola</name>
    <dbReference type="NCBI Taxonomy" id="189291"/>
    <lineage>
        <taxon>Eukaryota</taxon>
        <taxon>Metazoa</taxon>
        <taxon>Ecdysozoa</taxon>
        <taxon>Nematoda</taxon>
        <taxon>Chromadorea</taxon>
        <taxon>Rhabditida</taxon>
        <taxon>Tylenchina</taxon>
        <taxon>Tylenchomorpha</taxon>
        <taxon>Tylenchoidea</taxon>
        <taxon>Meloidogynidae</taxon>
        <taxon>Meloidogyninae</taxon>
        <taxon>Meloidogyne</taxon>
    </lineage>
</organism>
<feature type="region of interest" description="Disordered" evidence="1">
    <location>
        <begin position="23"/>
        <end position="50"/>
    </location>
</feature>
<keyword evidence="2" id="KW-0732">Signal</keyword>
<evidence type="ECO:0000313" key="3">
    <source>
        <dbReference type="EMBL" id="AVZ46784.1"/>
    </source>
</evidence>
<evidence type="ECO:0000256" key="2">
    <source>
        <dbReference type="SAM" id="SignalP"/>
    </source>
</evidence>
<name>A0A2R4SDF5_9BILA</name>
<feature type="compositionally biased region" description="Polar residues" evidence="1">
    <location>
        <begin position="30"/>
        <end position="39"/>
    </location>
</feature>
<protein>
    <submittedName>
        <fullName evidence="3">Uncharacterized protein</fullName>
    </submittedName>
</protein>
<proteinExistence type="evidence at transcript level"/>
<dbReference type="EMBL" id="MF166628">
    <property type="protein sequence ID" value="AVZ46784.1"/>
    <property type="molecule type" value="mRNA"/>
</dbReference>
<sequence length="116" mass="13910">MSKFVFLLVLILFIIYYCEGGNKRKRPRKQSNPTHTRGSYNIIVDKPTQEEKARTEKLKEIQIDKREKTLKKEFIEHTALKRVNSLKRNGGMFNYIYYNIYLVKKNKDKPERPVML</sequence>
<feature type="chain" id="PRO_5015344564" evidence="2">
    <location>
        <begin position="21"/>
        <end position="116"/>
    </location>
</feature>
<accession>A0A2R4SDF5</accession>
<reference evidence="3" key="2">
    <citation type="submission" date="2017-05" db="EMBL/GenBank/DDBJ databases">
        <authorList>
            <person name="Song R."/>
            <person name="Chenine A.L."/>
            <person name="Ruprecht R.M."/>
        </authorList>
    </citation>
    <scope>NUCLEOTIDE SEQUENCE</scope>
</reference>
<evidence type="ECO:0000256" key="1">
    <source>
        <dbReference type="SAM" id="MobiDB-lite"/>
    </source>
</evidence>
<dbReference type="AlphaFoldDB" id="A0A2R4SDF5"/>
<feature type="signal peptide" evidence="2">
    <location>
        <begin position="1"/>
        <end position="20"/>
    </location>
</feature>
<reference evidence="3" key="1">
    <citation type="journal article" date="2016" name="Mol. Plant Pathol.">
        <title>Dual RNA-seq reveals Meloidogyne graminicola transcriptome and candidate effectors during the interaction with rice plants.</title>
        <authorList>
            <person name="Petitot A.S."/>
            <person name="Dereeper A."/>
            <person name="Agbessi M."/>
            <person name="Da Silva C."/>
            <person name="Guy J."/>
            <person name="Ardisson M."/>
            <person name="Fernandez D."/>
        </authorList>
    </citation>
    <scope>NUCLEOTIDE SEQUENCE</scope>
</reference>